<dbReference type="EMBL" id="JABFUD020000021">
    <property type="protein sequence ID" value="KAI5063629.1"/>
    <property type="molecule type" value="Genomic_DNA"/>
</dbReference>
<dbReference type="GO" id="GO:0032580">
    <property type="term" value="C:Golgi cisterna membrane"/>
    <property type="evidence" value="ECO:0007669"/>
    <property type="project" value="UniProtKB-SubCell"/>
</dbReference>
<dbReference type="SUPFAM" id="SSF53756">
    <property type="entry name" value="UDP-Glycosyltransferase/glycogen phosphorylase"/>
    <property type="match status" value="1"/>
</dbReference>
<comment type="subcellular location">
    <subcellularLocation>
        <location evidence="5">Golgi apparatus</location>
        <location evidence="5">Golgi stack membrane</location>
        <topology evidence="5">Single-pass type II membrane protein</topology>
    </subcellularLocation>
</comment>
<dbReference type="Gene3D" id="3.40.50.11660">
    <property type="entry name" value="Glycosyl transferase family 10, C-terminal domain"/>
    <property type="match status" value="1"/>
</dbReference>
<dbReference type="InterPro" id="IPR038577">
    <property type="entry name" value="GT10-like_C_sf"/>
</dbReference>
<dbReference type="PANTHER" id="PTHR11929">
    <property type="entry name" value="ALPHA- 1,3 -FUCOSYLTRANSFERASE"/>
    <property type="match status" value="1"/>
</dbReference>
<dbReference type="PANTHER" id="PTHR11929:SF194">
    <property type="entry name" value="ALPHA-(1,3)-FUCOSYLTRANSFERASE 10"/>
    <property type="match status" value="1"/>
</dbReference>
<feature type="domain" description="Fucosyltransferase C-terminal" evidence="6">
    <location>
        <begin position="221"/>
        <end position="402"/>
    </location>
</feature>
<accession>A0A9D4UAJ0</accession>
<evidence type="ECO:0000256" key="1">
    <source>
        <dbReference type="ARBA" id="ARBA00004922"/>
    </source>
</evidence>
<keyword evidence="3 5" id="KW-0328">Glycosyltransferase</keyword>
<keyword evidence="4 5" id="KW-0808">Transferase</keyword>
<keyword evidence="8" id="KW-1185">Reference proteome</keyword>
<organism evidence="7 8">
    <name type="scientific">Adiantum capillus-veneris</name>
    <name type="common">Maidenhair fern</name>
    <dbReference type="NCBI Taxonomy" id="13818"/>
    <lineage>
        <taxon>Eukaryota</taxon>
        <taxon>Viridiplantae</taxon>
        <taxon>Streptophyta</taxon>
        <taxon>Embryophyta</taxon>
        <taxon>Tracheophyta</taxon>
        <taxon>Polypodiopsida</taxon>
        <taxon>Polypodiidae</taxon>
        <taxon>Polypodiales</taxon>
        <taxon>Pteridineae</taxon>
        <taxon>Pteridaceae</taxon>
        <taxon>Vittarioideae</taxon>
        <taxon>Adiantum</taxon>
    </lineage>
</organism>
<sequence length="411" mass="45903">MWGWCRRLVLSWQLASKKSWLSYMALLSLVLVFIVSSFDGLPALVASPLSSSSSAPLPLNQSFTDLVHAYKQWDARLGCEEYRQKWQKESPINPSLQNPSIVSCSSLKQKHVTVRVKEWTWLPDNLQNLHSCECGLTCMWTTSEVLADNPDVLVFESATPPRQRRTGEPLRAYIDLEAGRKRTGFEDIFISYHAGDHVQATYAGASFHIHRSYATSSIKRNDILVYWSSSRCLQSRDSVAKELLSYLPHHSFGKCLNNVGGQGSLRNMYPDCTKSYGDNSYWAYHLHCAMSHYKFVLAIENTRTESYVTEKLFYALDAGAIPIYFGAPNVGDLVPPNSIIDGSKFKSLESLAAYIKKVAADPVLYAGYHAWRRCGVIGNYHQTRAVSLDSLPCRLCALASKSGGKSASSVS</sequence>
<dbReference type="EC" id="2.4.1.-" evidence="5"/>
<dbReference type="AlphaFoldDB" id="A0A9D4UAJ0"/>
<gene>
    <name evidence="7" type="ORF">GOP47_0022176</name>
</gene>
<keyword evidence="5" id="KW-0333">Golgi apparatus</keyword>
<evidence type="ECO:0000256" key="2">
    <source>
        <dbReference type="ARBA" id="ARBA00008919"/>
    </source>
</evidence>
<dbReference type="Proteomes" id="UP000886520">
    <property type="component" value="Chromosome 21"/>
</dbReference>
<dbReference type="InterPro" id="IPR001503">
    <property type="entry name" value="Glyco_trans_10"/>
</dbReference>
<evidence type="ECO:0000313" key="8">
    <source>
        <dbReference type="Proteomes" id="UP000886520"/>
    </source>
</evidence>
<evidence type="ECO:0000259" key="6">
    <source>
        <dbReference type="Pfam" id="PF00852"/>
    </source>
</evidence>
<protein>
    <recommendedName>
        <fullName evidence="5">Fucosyltransferase</fullName>
        <ecNumber evidence="5">2.4.1.-</ecNumber>
    </recommendedName>
</protein>
<dbReference type="InterPro" id="IPR055270">
    <property type="entry name" value="Glyco_tran_10_C"/>
</dbReference>
<name>A0A9D4UAJ0_ADICA</name>
<reference evidence="7" key="1">
    <citation type="submission" date="2021-01" db="EMBL/GenBank/DDBJ databases">
        <title>Adiantum capillus-veneris genome.</title>
        <authorList>
            <person name="Fang Y."/>
            <person name="Liao Q."/>
        </authorList>
    </citation>
    <scope>NUCLEOTIDE SEQUENCE</scope>
    <source>
        <strain evidence="7">H3</strain>
        <tissue evidence="7">Leaf</tissue>
    </source>
</reference>
<comment type="caution">
    <text evidence="7">The sequence shown here is derived from an EMBL/GenBank/DDBJ whole genome shotgun (WGS) entry which is preliminary data.</text>
</comment>
<dbReference type="OrthoDB" id="427096at2759"/>
<evidence type="ECO:0000256" key="5">
    <source>
        <dbReference type="RuleBase" id="RU003832"/>
    </source>
</evidence>
<dbReference type="FunFam" id="3.40.50.11660:FF:000003">
    <property type="entry name" value="Alpha-(1,4)-fucosyltransferase"/>
    <property type="match status" value="1"/>
</dbReference>
<comment type="similarity">
    <text evidence="2 5">Belongs to the glycosyltransferase 10 family.</text>
</comment>
<evidence type="ECO:0000313" key="7">
    <source>
        <dbReference type="EMBL" id="KAI5063629.1"/>
    </source>
</evidence>
<keyword evidence="5" id="KW-0812">Transmembrane</keyword>
<evidence type="ECO:0000256" key="4">
    <source>
        <dbReference type="ARBA" id="ARBA00022679"/>
    </source>
</evidence>
<comment type="pathway">
    <text evidence="1">Protein modification; protein glycosylation.</text>
</comment>
<dbReference type="Pfam" id="PF00852">
    <property type="entry name" value="Glyco_transf_10"/>
    <property type="match status" value="1"/>
</dbReference>
<keyword evidence="5" id="KW-0472">Membrane</keyword>
<proteinExistence type="inferred from homology"/>
<dbReference type="GO" id="GO:0046920">
    <property type="term" value="F:alpha-(1-&gt;3)-fucosyltransferase activity"/>
    <property type="evidence" value="ECO:0007669"/>
    <property type="project" value="TreeGrafter"/>
</dbReference>
<evidence type="ECO:0000256" key="3">
    <source>
        <dbReference type="ARBA" id="ARBA00022676"/>
    </source>
</evidence>